<sequence length="61" mass="6457">MATLLRLLMPDARPLRDERDAPSPVPCAARPGTPFRHVDGPCQCFFGGPAPEFPPTAGSPA</sequence>
<accession>D5UCX9</accession>
<reference evidence="1 2" key="1">
    <citation type="journal article" date="2010" name="Stand. Genomic Sci.">
        <title>Complete genome sequence of Cellulomonas flavigena type strain (134).</title>
        <authorList>
            <person name="Abt B."/>
            <person name="Foster B."/>
            <person name="Lapidus A."/>
            <person name="Clum A."/>
            <person name="Sun H."/>
            <person name="Pukall R."/>
            <person name="Lucas S."/>
            <person name="Glavina Del Rio T."/>
            <person name="Nolan M."/>
            <person name="Tice H."/>
            <person name="Cheng J.F."/>
            <person name="Pitluck S."/>
            <person name="Liolios K."/>
            <person name="Ivanova N."/>
            <person name="Mavromatis K."/>
            <person name="Ovchinnikova G."/>
            <person name="Pati A."/>
            <person name="Goodwin L."/>
            <person name="Chen A."/>
            <person name="Palaniappan K."/>
            <person name="Land M."/>
            <person name="Hauser L."/>
            <person name="Chang Y.J."/>
            <person name="Jeffries C.D."/>
            <person name="Rohde M."/>
            <person name="Goker M."/>
            <person name="Woyke T."/>
            <person name="Bristow J."/>
            <person name="Eisen J.A."/>
            <person name="Markowitz V."/>
            <person name="Hugenholtz P."/>
            <person name="Kyrpides N.C."/>
            <person name="Klenk H.P."/>
        </authorList>
    </citation>
    <scope>NUCLEOTIDE SEQUENCE [LARGE SCALE GENOMIC DNA]</scope>
    <source>
        <strain evidence="2">ATCC 482 / DSM 20109 / BCRC 11376 / JCM 18109 / NBRC 3775 / NCIMB 8073 / NRS 134</strain>
    </source>
</reference>
<dbReference type="KEGG" id="cfl:Cfla_3490"/>
<dbReference type="AlphaFoldDB" id="D5UCX9"/>
<dbReference type="Proteomes" id="UP000000849">
    <property type="component" value="Chromosome"/>
</dbReference>
<proteinExistence type="predicted"/>
<keyword evidence="2" id="KW-1185">Reference proteome</keyword>
<dbReference type="EMBL" id="CP001964">
    <property type="protein sequence ID" value="ADG76364.1"/>
    <property type="molecule type" value="Genomic_DNA"/>
</dbReference>
<evidence type="ECO:0000313" key="2">
    <source>
        <dbReference type="Proteomes" id="UP000000849"/>
    </source>
</evidence>
<protein>
    <submittedName>
        <fullName evidence="1">Nitrate reductase</fullName>
    </submittedName>
</protein>
<gene>
    <name evidence="1" type="ordered locus">Cfla_3490</name>
</gene>
<name>D5UCX9_CELFN</name>
<dbReference type="HOGENOM" id="CLU_2913978_0_0_11"/>
<dbReference type="RefSeq" id="WP_013118692.1">
    <property type="nucleotide sequence ID" value="NC_014151.1"/>
</dbReference>
<dbReference type="OrthoDB" id="4829883at2"/>
<evidence type="ECO:0000313" key="1">
    <source>
        <dbReference type="EMBL" id="ADG76364.1"/>
    </source>
</evidence>
<organism evidence="1 2">
    <name type="scientific">Cellulomonas flavigena (strain ATCC 482 / DSM 20109 / BCRC 11376 / JCM 18109 / NBRC 3775 / NCIMB 8073 / NRS 134)</name>
    <dbReference type="NCBI Taxonomy" id="446466"/>
    <lineage>
        <taxon>Bacteria</taxon>
        <taxon>Bacillati</taxon>
        <taxon>Actinomycetota</taxon>
        <taxon>Actinomycetes</taxon>
        <taxon>Micrococcales</taxon>
        <taxon>Cellulomonadaceae</taxon>
        <taxon>Cellulomonas</taxon>
    </lineage>
</organism>